<dbReference type="AlphaFoldDB" id="A0A0C3JU85"/>
<proteinExistence type="predicted"/>
<name>A0A0C3JU85_PISTI</name>
<evidence type="ECO:0000313" key="1">
    <source>
        <dbReference type="EMBL" id="KIO01017.1"/>
    </source>
</evidence>
<keyword evidence="2" id="KW-1185">Reference proteome</keyword>
<dbReference type="Proteomes" id="UP000054217">
    <property type="component" value="Unassembled WGS sequence"/>
</dbReference>
<dbReference type="EMBL" id="KN831991">
    <property type="protein sequence ID" value="KIO01017.1"/>
    <property type="molecule type" value="Genomic_DNA"/>
</dbReference>
<reference evidence="1 2" key="1">
    <citation type="submission" date="2014-04" db="EMBL/GenBank/DDBJ databases">
        <authorList>
            <consortium name="DOE Joint Genome Institute"/>
            <person name="Kuo A."/>
            <person name="Kohler A."/>
            <person name="Costa M.D."/>
            <person name="Nagy L.G."/>
            <person name="Floudas D."/>
            <person name="Copeland A."/>
            <person name="Barry K.W."/>
            <person name="Cichocki N."/>
            <person name="Veneault-Fourrey C."/>
            <person name="LaButti K."/>
            <person name="Lindquist E.A."/>
            <person name="Lipzen A."/>
            <person name="Lundell T."/>
            <person name="Morin E."/>
            <person name="Murat C."/>
            <person name="Sun H."/>
            <person name="Tunlid A."/>
            <person name="Henrissat B."/>
            <person name="Grigoriev I.V."/>
            <person name="Hibbett D.S."/>
            <person name="Martin F."/>
            <person name="Nordberg H.P."/>
            <person name="Cantor M.N."/>
            <person name="Hua S.X."/>
        </authorList>
    </citation>
    <scope>NUCLEOTIDE SEQUENCE [LARGE SCALE GENOMIC DNA]</scope>
    <source>
        <strain evidence="1 2">Marx 270</strain>
    </source>
</reference>
<protein>
    <submittedName>
        <fullName evidence="1">Uncharacterized protein</fullName>
    </submittedName>
</protein>
<sequence>MRCGGVNGDVGALDEVVDAGELEDEVVSDLVEEYESRFRSDCGALCEKIAAPQFAESSERVESSQGFNLLLRKATVRGSFDCLAARANPFLGKTVPGVSTLVAPYERKEEDRALIWNAISDDTRKVRNAGSP</sequence>
<organism evidence="1 2">
    <name type="scientific">Pisolithus tinctorius Marx 270</name>
    <dbReference type="NCBI Taxonomy" id="870435"/>
    <lineage>
        <taxon>Eukaryota</taxon>
        <taxon>Fungi</taxon>
        <taxon>Dikarya</taxon>
        <taxon>Basidiomycota</taxon>
        <taxon>Agaricomycotina</taxon>
        <taxon>Agaricomycetes</taxon>
        <taxon>Agaricomycetidae</taxon>
        <taxon>Boletales</taxon>
        <taxon>Sclerodermatineae</taxon>
        <taxon>Pisolithaceae</taxon>
        <taxon>Pisolithus</taxon>
    </lineage>
</organism>
<evidence type="ECO:0000313" key="2">
    <source>
        <dbReference type="Proteomes" id="UP000054217"/>
    </source>
</evidence>
<dbReference type="HOGENOM" id="CLU_1917928_0_0_1"/>
<dbReference type="InParanoid" id="A0A0C3JU85"/>
<reference evidence="2" key="2">
    <citation type="submission" date="2015-01" db="EMBL/GenBank/DDBJ databases">
        <title>Evolutionary Origins and Diversification of the Mycorrhizal Mutualists.</title>
        <authorList>
            <consortium name="DOE Joint Genome Institute"/>
            <consortium name="Mycorrhizal Genomics Consortium"/>
            <person name="Kohler A."/>
            <person name="Kuo A."/>
            <person name="Nagy L.G."/>
            <person name="Floudas D."/>
            <person name="Copeland A."/>
            <person name="Barry K.W."/>
            <person name="Cichocki N."/>
            <person name="Veneault-Fourrey C."/>
            <person name="LaButti K."/>
            <person name="Lindquist E.A."/>
            <person name="Lipzen A."/>
            <person name="Lundell T."/>
            <person name="Morin E."/>
            <person name="Murat C."/>
            <person name="Riley R."/>
            <person name="Ohm R."/>
            <person name="Sun H."/>
            <person name="Tunlid A."/>
            <person name="Henrissat B."/>
            <person name="Grigoriev I.V."/>
            <person name="Hibbett D.S."/>
            <person name="Martin F."/>
        </authorList>
    </citation>
    <scope>NUCLEOTIDE SEQUENCE [LARGE SCALE GENOMIC DNA]</scope>
    <source>
        <strain evidence="2">Marx 270</strain>
    </source>
</reference>
<gene>
    <name evidence="1" type="ORF">M404DRAFT_29000</name>
</gene>
<accession>A0A0C3JU85</accession>